<evidence type="ECO:0000313" key="1">
    <source>
        <dbReference type="EMBL" id="MEF2256108.1"/>
    </source>
</evidence>
<dbReference type="SFLD" id="SFLDS00003">
    <property type="entry name" value="Haloacid_Dehalogenase"/>
    <property type="match status" value="1"/>
</dbReference>
<dbReference type="PANTHER" id="PTHR10000:SF53">
    <property type="entry name" value="5-AMINO-6-(5-PHOSPHO-D-RIBITYLAMINO)URACIL PHOSPHATASE YBJI-RELATED"/>
    <property type="match status" value="1"/>
</dbReference>
<dbReference type="PANTHER" id="PTHR10000">
    <property type="entry name" value="PHOSPHOSERINE PHOSPHATASE"/>
    <property type="match status" value="1"/>
</dbReference>
<dbReference type="EMBL" id="JAZHOV010000008">
    <property type="protein sequence ID" value="MEF2256108.1"/>
    <property type="molecule type" value="Genomic_DNA"/>
</dbReference>
<dbReference type="EC" id="3.1.3.-" evidence="1"/>
<dbReference type="InterPro" id="IPR006379">
    <property type="entry name" value="HAD-SF_hydro_IIB"/>
</dbReference>
<gene>
    <name evidence="1" type="ORF">V2V91_13340</name>
</gene>
<accession>A0ABU7VA34</accession>
<dbReference type="Gene3D" id="3.40.50.1000">
    <property type="entry name" value="HAD superfamily/HAD-like"/>
    <property type="match status" value="1"/>
</dbReference>
<dbReference type="Proteomes" id="UP001351900">
    <property type="component" value="Unassembled WGS sequence"/>
</dbReference>
<dbReference type="Pfam" id="PF08282">
    <property type="entry name" value="Hydrolase_3"/>
    <property type="match status" value="1"/>
</dbReference>
<dbReference type="Gene3D" id="3.30.1240.10">
    <property type="match status" value="1"/>
</dbReference>
<dbReference type="RefSeq" id="WP_331792224.1">
    <property type="nucleotide sequence ID" value="NZ_BAAAUO010000001.1"/>
</dbReference>
<organism evidence="1 2">
    <name type="scientific">Microbacterium schleiferi</name>
    <dbReference type="NCBI Taxonomy" id="69362"/>
    <lineage>
        <taxon>Bacteria</taxon>
        <taxon>Bacillati</taxon>
        <taxon>Actinomycetota</taxon>
        <taxon>Actinomycetes</taxon>
        <taxon>Micrococcales</taxon>
        <taxon>Microbacteriaceae</taxon>
        <taxon>Microbacterium</taxon>
    </lineage>
</organism>
<proteinExistence type="predicted"/>
<keyword evidence="1" id="KW-0378">Hydrolase</keyword>
<evidence type="ECO:0000313" key="2">
    <source>
        <dbReference type="Proteomes" id="UP001351900"/>
    </source>
</evidence>
<dbReference type="NCBIfam" id="TIGR00099">
    <property type="entry name" value="Cof-subfamily"/>
    <property type="match status" value="1"/>
</dbReference>
<keyword evidence="2" id="KW-1185">Reference proteome</keyword>
<dbReference type="InterPro" id="IPR023214">
    <property type="entry name" value="HAD_sf"/>
</dbReference>
<dbReference type="GO" id="GO:0016787">
    <property type="term" value="F:hydrolase activity"/>
    <property type="evidence" value="ECO:0007669"/>
    <property type="project" value="UniProtKB-KW"/>
</dbReference>
<dbReference type="InterPro" id="IPR036412">
    <property type="entry name" value="HAD-like_sf"/>
</dbReference>
<comment type="caution">
    <text evidence="1">The sequence shown here is derived from an EMBL/GenBank/DDBJ whole genome shotgun (WGS) entry which is preliminary data.</text>
</comment>
<dbReference type="NCBIfam" id="TIGR01484">
    <property type="entry name" value="HAD-SF-IIB"/>
    <property type="match status" value="1"/>
</dbReference>
<dbReference type="InterPro" id="IPR000150">
    <property type="entry name" value="Cof"/>
</dbReference>
<dbReference type="SUPFAM" id="SSF56784">
    <property type="entry name" value="HAD-like"/>
    <property type="match status" value="1"/>
</dbReference>
<dbReference type="SFLD" id="SFLDG01140">
    <property type="entry name" value="C2.B:_Phosphomannomutase_and_P"/>
    <property type="match status" value="1"/>
</dbReference>
<dbReference type="CDD" id="cd07518">
    <property type="entry name" value="HAD_YbiV-Like"/>
    <property type="match status" value="1"/>
</dbReference>
<name>A0ABU7VA34_9MICO</name>
<reference evidence="1 2" key="1">
    <citation type="submission" date="2024-01" db="EMBL/GenBank/DDBJ databases">
        <title>the genome sequence of strain Microbacterium schleiferi NBRC 15075.</title>
        <authorList>
            <person name="Ding Y."/>
            <person name="Zhang G."/>
        </authorList>
    </citation>
    <scope>NUCLEOTIDE SEQUENCE [LARGE SCALE GENOMIC DNA]</scope>
    <source>
        <strain evidence="1 2">NBRC 15075</strain>
    </source>
</reference>
<protein>
    <submittedName>
        <fullName evidence="1">Cof-type HAD-IIB family hydrolase</fullName>
        <ecNumber evidence="1">3.1.3.-</ecNumber>
    </submittedName>
</protein>
<sequence length="285" mass="30838">MIDDSSHGSPDPSVDLDALAGRASEIRLIAVDMDGTLLDGEGAVPPALWPMLDRLRAAGIAFAPASGRQHATLRREFGTHGDDLVFIAENGTFVTRGDEELSSDVMDRAFVAELLGDIRGFTHDVGVVLCGKASAYIERTDAVFRSQAEKYYARLTDVPDLTAVEDEILKVAVFDAEDGEKNTAPALERHRLTHQVVVSGHHWVDVMNRGASKGTALRAIQDLLNVTPEQTAVFGDYLNDLDMMDAADFSFAMANAHPDVAAAARYRAPSNVDHGVIRVLERLLG</sequence>